<dbReference type="RefSeq" id="WP_224315523.1">
    <property type="nucleotide sequence ID" value="NZ_JAIRBM010000022.1"/>
</dbReference>
<dbReference type="InterPro" id="IPR036388">
    <property type="entry name" value="WH-like_DNA-bd_sf"/>
</dbReference>
<keyword evidence="7" id="KW-1185">Reference proteome</keyword>
<protein>
    <submittedName>
        <fullName evidence="6">LysR family transcriptional regulator</fullName>
    </submittedName>
</protein>
<feature type="domain" description="HTH lysR-type" evidence="5">
    <location>
        <begin position="2"/>
        <end position="59"/>
    </location>
</feature>
<evidence type="ECO:0000313" key="6">
    <source>
        <dbReference type="EMBL" id="MBZ6078774.1"/>
    </source>
</evidence>
<dbReference type="InterPro" id="IPR005119">
    <property type="entry name" value="LysR_subst-bd"/>
</dbReference>
<dbReference type="Pfam" id="PF00126">
    <property type="entry name" value="HTH_1"/>
    <property type="match status" value="1"/>
</dbReference>
<keyword evidence="3" id="KW-0238">DNA-binding</keyword>
<dbReference type="SUPFAM" id="SSF53850">
    <property type="entry name" value="Periplasmic binding protein-like II"/>
    <property type="match status" value="1"/>
</dbReference>
<organism evidence="6 7">
    <name type="scientific">Microvirga puerhi</name>
    <dbReference type="NCBI Taxonomy" id="2876078"/>
    <lineage>
        <taxon>Bacteria</taxon>
        <taxon>Pseudomonadati</taxon>
        <taxon>Pseudomonadota</taxon>
        <taxon>Alphaproteobacteria</taxon>
        <taxon>Hyphomicrobiales</taxon>
        <taxon>Methylobacteriaceae</taxon>
        <taxon>Microvirga</taxon>
    </lineage>
</organism>
<comment type="similarity">
    <text evidence="1">Belongs to the LysR transcriptional regulatory family.</text>
</comment>
<dbReference type="Gene3D" id="1.10.10.10">
    <property type="entry name" value="Winged helix-like DNA-binding domain superfamily/Winged helix DNA-binding domain"/>
    <property type="match status" value="1"/>
</dbReference>
<name>A0ABS7VUB5_9HYPH</name>
<evidence type="ECO:0000259" key="5">
    <source>
        <dbReference type="PROSITE" id="PS50931"/>
    </source>
</evidence>
<dbReference type="SUPFAM" id="SSF46785">
    <property type="entry name" value="Winged helix' DNA-binding domain"/>
    <property type="match status" value="1"/>
</dbReference>
<dbReference type="InterPro" id="IPR036390">
    <property type="entry name" value="WH_DNA-bd_sf"/>
</dbReference>
<dbReference type="PROSITE" id="PS50931">
    <property type="entry name" value="HTH_LYSR"/>
    <property type="match status" value="1"/>
</dbReference>
<evidence type="ECO:0000256" key="1">
    <source>
        <dbReference type="ARBA" id="ARBA00009437"/>
    </source>
</evidence>
<dbReference type="Proteomes" id="UP000704176">
    <property type="component" value="Unassembled WGS sequence"/>
</dbReference>
<dbReference type="InterPro" id="IPR058163">
    <property type="entry name" value="LysR-type_TF_proteobact-type"/>
</dbReference>
<evidence type="ECO:0000256" key="4">
    <source>
        <dbReference type="ARBA" id="ARBA00023163"/>
    </source>
</evidence>
<sequence>MFDWNDLRHFVALADDGSLSAAARRLGVEHATVARRVAALEAAVGAKLVDRRGGRYVLTGDGESVAHYARRMEAEAFAVERVLHARQQEIAVEISVSAPPVFATLLIAPRLPLLKQSHPRLRLRLLGQNRTVSLPRREADLALRLVRPNDPSLVARKAGSVSYGLYASRAYLTARAAEDYEFIAFDESLDDVPQQTWLKTMAGSRPIVFRTNDLSIQGAAAQAHAGVAALPAFQAEALGLVRAGPNGPSFFRDVWLTYHEDLRGNAAVAAVAAFLADCVQQPAREA</sequence>
<keyword evidence="2" id="KW-0805">Transcription regulation</keyword>
<evidence type="ECO:0000313" key="7">
    <source>
        <dbReference type="Proteomes" id="UP000704176"/>
    </source>
</evidence>
<accession>A0ABS7VUB5</accession>
<comment type="caution">
    <text evidence="6">The sequence shown here is derived from an EMBL/GenBank/DDBJ whole genome shotgun (WGS) entry which is preliminary data.</text>
</comment>
<evidence type="ECO:0000256" key="2">
    <source>
        <dbReference type="ARBA" id="ARBA00023015"/>
    </source>
</evidence>
<dbReference type="PANTHER" id="PTHR30537:SF3">
    <property type="entry name" value="TRANSCRIPTIONAL REGULATORY PROTEIN"/>
    <property type="match status" value="1"/>
</dbReference>
<dbReference type="EMBL" id="JAIRBM010000022">
    <property type="protein sequence ID" value="MBZ6078774.1"/>
    <property type="molecule type" value="Genomic_DNA"/>
</dbReference>
<dbReference type="Gene3D" id="3.40.190.290">
    <property type="match status" value="1"/>
</dbReference>
<dbReference type="Pfam" id="PF03466">
    <property type="entry name" value="LysR_substrate"/>
    <property type="match status" value="1"/>
</dbReference>
<proteinExistence type="inferred from homology"/>
<reference evidence="6 7" key="1">
    <citation type="submission" date="2021-09" db="EMBL/GenBank/DDBJ databases">
        <title>The complete genome sequence of a new microorganism.</title>
        <authorList>
            <person name="Zi Z."/>
        </authorList>
    </citation>
    <scope>NUCLEOTIDE SEQUENCE [LARGE SCALE GENOMIC DNA]</scope>
    <source>
        <strain evidence="6 7">WGZ8</strain>
    </source>
</reference>
<keyword evidence="4" id="KW-0804">Transcription</keyword>
<dbReference type="InterPro" id="IPR000847">
    <property type="entry name" value="LysR_HTH_N"/>
</dbReference>
<evidence type="ECO:0000256" key="3">
    <source>
        <dbReference type="ARBA" id="ARBA00023125"/>
    </source>
</evidence>
<dbReference type="PANTHER" id="PTHR30537">
    <property type="entry name" value="HTH-TYPE TRANSCRIPTIONAL REGULATOR"/>
    <property type="match status" value="1"/>
</dbReference>
<gene>
    <name evidence="6" type="ORF">K9B37_21170</name>
</gene>